<feature type="transmembrane region" description="Helical" evidence="9">
    <location>
        <begin position="256"/>
        <end position="279"/>
    </location>
</feature>
<keyword evidence="12" id="KW-1185">Reference proteome</keyword>
<feature type="transmembrane region" description="Helical" evidence="9">
    <location>
        <begin position="210"/>
        <end position="230"/>
    </location>
</feature>
<keyword evidence="4 9" id="KW-0812">Transmembrane</keyword>
<feature type="transmembrane region" description="Helical" evidence="9">
    <location>
        <begin position="158"/>
        <end position="179"/>
    </location>
</feature>
<keyword evidence="3" id="KW-1003">Cell membrane</keyword>
<keyword evidence="6" id="KW-0653">Protein transport</keyword>
<name>A0A2Z6IE73_9BURK</name>
<dbReference type="AlphaFoldDB" id="A0A2Z6IE73"/>
<gene>
    <name evidence="11" type="ORF">SUTMEG_08470</name>
</gene>
<dbReference type="KEGG" id="sutt:SUTMEG_08470"/>
<comment type="subcellular location">
    <subcellularLocation>
        <location evidence="1 9">Cell membrane</location>
        <topology evidence="1 9">Multi-pass membrane protein</topology>
    </subcellularLocation>
</comment>
<evidence type="ECO:0000256" key="5">
    <source>
        <dbReference type="ARBA" id="ARBA00022856"/>
    </source>
</evidence>
<evidence type="ECO:0000256" key="3">
    <source>
        <dbReference type="ARBA" id="ARBA00022475"/>
    </source>
</evidence>
<feature type="transmembrane region" description="Helical" evidence="9">
    <location>
        <begin position="334"/>
        <end position="353"/>
    </location>
</feature>
<evidence type="ECO:0000256" key="9">
    <source>
        <dbReference type="RuleBase" id="RU363032"/>
    </source>
</evidence>
<protein>
    <submittedName>
        <fullName evidence="11">Peptide ABC transporter permease</fullName>
    </submittedName>
</protein>
<keyword evidence="5" id="KW-0571">Peptide transport</keyword>
<dbReference type="PANTHER" id="PTHR43386:SF24">
    <property type="entry name" value="OLIGOPEPTIDE TRANSPORT SYSTEM PERMEASE PROTEIN AMID"/>
    <property type="match status" value="1"/>
</dbReference>
<evidence type="ECO:0000256" key="1">
    <source>
        <dbReference type="ARBA" id="ARBA00004651"/>
    </source>
</evidence>
<dbReference type="Proteomes" id="UP000271003">
    <property type="component" value="Chromosome"/>
</dbReference>
<dbReference type="PANTHER" id="PTHR43386">
    <property type="entry name" value="OLIGOPEPTIDE TRANSPORT SYSTEM PERMEASE PROTEIN APPC"/>
    <property type="match status" value="1"/>
</dbReference>
<dbReference type="PROSITE" id="PS50928">
    <property type="entry name" value="ABC_TM1"/>
    <property type="match status" value="1"/>
</dbReference>
<feature type="transmembrane region" description="Helical" evidence="9">
    <location>
        <begin position="441"/>
        <end position="466"/>
    </location>
</feature>
<dbReference type="InterPro" id="IPR000515">
    <property type="entry name" value="MetI-like"/>
</dbReference>
<dbReference type="EMBL" id="AP018786">
    <property type="protein sequence ID" value="BBF22956.1"/>
    <property type="molecule type" value="Genomic_DNA"/>
</dbReference>
<evidence type="ECO:0000313" key="11">
    <source>
        <dbReference type="EMBL" id="BBF22956.1"/>
    </source>
</evidence>
<sequence length="481" mass="51487">MFVAPLPVFLATDFVMAALLGGCVATVIFLGRRPDIAARWKLVLARPSASASLVVLGFFFAIALLDSVHYRKPLPPAEGAVETAYSPVTTSLFDDLVFNVLGAAGPERSYSAPFAVREFDKSTAATSAGPVRDFQPLRSIRRDASGEAASAGELATRAFVGGAAGTVAGVLLLGIAGLVRRAKRKTCGKKGRDGMTGEDRRRRLARLAHLAPRATFVLLFALTGVVLALWPERHVLGTDAAGTDVLYEALKSLRTAIVIGTLATLSALPFAVTAGLTAGYFRGWADDVIQYIYTTLSSIPGVLLIAAAVLMTTAFMDRFPERWPTGLERADMRLFLLALIIGFTSWATLARLIRAETMRIASLDYVLAARALGVPAPVILLKHVLPNVLHIVLIVTVLDFSGVVLYEAVLSYVGVGVDPVMNSFGTMVNAARSEMSRSPVVWWNLAAAFLFLVTFVLCANLVAAAVRDAFDPHAVLEKEDR</sequence>
<evidence type="ECO:0000256" key="6">
    <source>
        <dbReference type="ARBA" id="ARBA00022927"/>
    </source>
</evidence>
<dbReference type="GO" id="GO:0015031">
    <property type="term" value="P:protein transport"/>
    <property type="evidence" value="ECO:0007669"/>
    <property type="project" value="UniProtKB-KW"/>
</dbReference>
<dbReference type="Gene3D" id="1.10.3720.10">
    <property type="entry name" value="MetI-like"/>
    <property type="match status" value="1"/>
</dbReference>
<keyword evidence="7 9" id="KW-1133">Transmembrane helix</keyword>
<feature type="transmembrane region" description="Helical" evidence="9">
    <location>
        <begin position="43"/>
        <end position="65"/>
    </location>
</feature>
<evidence type="ECO:0000256" key="8">
    <source>
        <dbReference type="ARBA" id="ARBA00023136"/>
    </source>
</evidence>
<dbReference type="SUPFAM" id="SSF161098">
    <property type="entry name" value="MetI-like"/>
    <property type="match status" value="1"/>
</dbReference>
<evidence type="ECO:0000313" key="12">
    <source>
        <dbReference type="Proteomes" id="UP000271003"/>
    </source>
</evidence>
<dbReference type="GO" id="GO:0055085">
    <property type="term" value="P:transmembrane transport"/>
    <property type="evidence" value="ECO:0007669"/>
    <property type="project" value="InterPro"/>
</dbReference>
<feature type="transmembrane region" description="Helical" evidence="9">
    <location>
        <begin position="6"/>
        <end position="31"/>
    </location>
</feature>
<dbReference type="Pfam" id="PF00528">
    <property type="entry name" value="BPD_transp_1"/>
    <property type="match status" value="1"/>
</dbReference>
<feature type="transmembrane region" description="Helical" evidence="9">
    <location>
        <begin position="291"/>
        <end position="314"/>
    </location>
</feature>
<dbReference type="GO" id="GO:0005886">
    <property type="term" value="C:plasma membrane"/>
    <property type="evidence" value="ECO:0007669"/>
    <property type="project" value="UniProtKB-SubCell"/>
</dbReference>
<accession>A0A2Z6IE73</accession>
<feature type="transmembrane region" description="Helical" evidence="9">
    <location>
        <begin position="391"/>
        <end position="415"/>
    </location>
</feature>
<dbReference type="OrthoDB" id="9783218at2"/>
<dbReference type="GO" id="GO:0015833">
    <property type="term" value="P:peptide transport"/>
    <property type="evidence" value="ECO:0007669"/>
    <property type="project" value="UniProtKB-KW"/>
</dbReference>
<comment type="similarity">
    <text evidence="9">Belongs to the binding-protein-dependent transport system permease family.</text>
</comment>
<proteinExistence type="inferred from homology"/>
<dbReference type="InterPro" id="IPR035906">
    <property type="entry name" value="MetI-like_sf"/>
</dbReference>
<keyword evidence="2 9" id="KW-0813">Transport</keyword>
<dbReference type="InterPro" id="IPR050366">
    <property type="entry name" value="BP-dependent_transpt_permease"/>
</dbReference>
<evidence type="ECO:0000256" key="7">
    <source>
        <dbReference type="ARBA" id="ARBA00022989"/>
    </source>
</evidence>
<reference evidence="11 12" key="1">
    <citation type="journal article" date="2018" name="Int. J. Syst. Evol. Microbiol.">
        <title>Mesosutterella multiformis gen. nov., sp. nov., a member of the family Sutterellaceae and Sutterella megalosphaeroides sp. nov., isolated from human faeces.</title>
        <authorList>
            <person name="Sakamoto M."/>
            <person name="Ikeyama N."/>
            <person name="Kunihiro T."/>
            <person name="Iino T."/>
            <person name="Yuki M."/>
            <person name="Ohkuma M."/>
        </authorList>
    </citation>
    <scope>NUCLEOTIDE SEQUENCE [LARGE SCALE GENOMIC DNA]</scope>
    <source>
        <strain evidence="11 12">6FBBBH3</strain>
    </source>
</reference>
<organism evidence="11 12">
    <name type="scientific">Sutterella megalosphaeroides</name>
    <dbReference type="NCBI Taxonomy" id="2494234"/>
    <lineage>
        <taxon>Bacteria</taxon>
        <taxon>Pseudomonadati</taxon>
        <taxon>Pseudomonadota</taxon>
        <taxon>Betaproteobacteria</taxon>
        <taxon>Burkholderiales</taxon>
        <taxon>Sutterellaceae</taxon>
        <taxon>Sutterella</taxon>
    </lineage>
</organism>
<evidence type="ECO:0000256" key="2">
    <source>
        <dbReference type="ARBA" id="ARBA00022448"/>
    </source>
</evidence>
<dbReference type="CDD" id="cd06261">
    <property type="entry name" value="TM_PBP2"/>
    <property type="match status" value="1"/>
</dbReference>
<evidence type="ECO:0000259" key="10">
    <source>
        <dbReference type="PROSITE" id="PS50928"/>
    </source>
</evidence>
<feature type="domain" description="ABC transmembrane type-1" evidence="10">
    <location>
        <begin position="253"/>
        <end position="463"/>
    </location>
</feature>
<evidence type="ECO:0000256" key="4">
    <source>
        <dbReference type="ARBA" id="ARBA00022692"/>
    </source>
</evidence>
<dbReference type="RefSeq" id="WP_120176615.1">
    <property type="nucleotide sequence ID" value="NZ_AP018786.1"/>
</dbReference>
<keyword evidence="8 9" id="KW-0472">Membrane</keyword>